<keyword evidence="3" id="KW-1185">Reference proteome</keyword>
<reference evidence="2" key="1">
    <citation type="submission" date="2023-03" db="EMBL/GenBank/DDBJ databases">
        <title>Massive genome expansion in bonnet fungi (Mycena s.s.) driven by repeated elements and novel gene families across ecological guilds.</title>
        <authorList>
            <consortium name="Lawrence Berkeley National Laboratory"/>
            <person name="Harder C.B."/>
            <person name="Miyauchi S."/>
            <person name="Viragh M."/>
            <person name="Kuo A."/>
            <person name="Thoen E."/>
            <person name="Andreopoulos B."/>
            <person name="Lu D."/>
            <person name="Skrede I."/>
            <person name="Drula E."/>
            <person name="Henrissat B."/>
            <person name="Morin E."/>
            <person name="Kohler A."/>
            <person name="Barry K."/>
            <person name="LaButti K."/>
            <person name="Morin E."/>
            <person name="Salamov A."/>
            <person name="Lipzen A."/>
            <person name="Mereny Z."/>
            <person name="Hegedus B."/>
            <person name="Baldrian P."/>
            <person name="Stursova M."/>
            <person name="Weitz H."/>
            <person name="Taylor A."/>
            <person name="Grigoriev I.V."/>
            <person name="Nagy L.G."/>
            <person name="Martin F."/>
            <person name="Kauserud H."/>
        </authorList>
    </citation>
    <scope>NUCLEOTIDE SEQUENCE</scope>
    <source>
        <strain evidence="2">CBHHK002</strain>
    </source>
</reference>
<proteinExistence type="predicted"/>
<keyword evidence="1" id="KW-0732">Signal</keyword>
<evidence type="ECO:0000313" key="2">
    <source>
        <dbReference type="EMBL" id="KAJ7328718.1"/>
    </source>
</evidence>
<evidence type="ECO:0000313" key="3">
    <source>
        <dbReference type="Proteomes" id="UP001218218"/>
    </source>
</evidence>
<sequence>MHFLSVIVAVLTGLSAAAAAPSKRTVAGSILAPVAEQSISTGAVIPFTYADSNWCHEGYTPITIYLSDSAPTTLNATGGLPTGTYITSFGPYLIPNFGLRPYEDLRWLKSRSVRGL</sequence>
<dbReference type="AlphaFoldDB" id="A0AAD6ZN46"/>
<feature type="chain" id="PRO_5042277970" evidence="1">
    <location>
        <begin position="20"/>
        <end position="116"/>
    </location>
</feature>
<dbReference type="EMBL" id="JARIHO010000038">
    <property type="protein sequence ID" value="KAJ7328718.1"/>
    <property type="molecule type" value="Genomic_DNA"/>
</dbReference>
<protein>
    <submittedName>
        <fullName evidence="2">Uncharacterized protein</fullName>
    </submittedName>
</protein>
<evidence type="ECO:0000256" key="1">
    <source>
        <dbReference type="SAM" id="SignalP"/>
    </source>
</evidence>
<gene>
    <name evidence="2" type="ORF">DFH08DRAFT_883097</name>
</gene>
<accession>A0AAD6ZN46</accession>
<comment type="caution">
    <text evidence="2">The sequence shown here is derived from an EMBL/GenBank/DDBJ whole genome shotgun (WGS) entry which is preliminary data.</text>
</comment>
<feature type="signal peptide" evidence="1">
    <location>
        <begin position="1"/>
        <end position="19"/>
    </location>
</feature>
<name>A0AAD6ZN46_9AGAR</name>
<dbReference type="Proteomes" id="UP001218218">
    <property type="component" value="Unassembled WGS sequence"/>
</dbReference>
<organism evidence="2 3">
    <name type="scientific">Mycena albidolilacea</name>
    <dbReference type="NCBI Taxonomy" id="1033008"/>
    <lineage>
        <taxon>Eukaryota</taxon>
        <taxon>Fungi</taxon>
        <taxon>Dikarya</taxon>
        <taxon>Basidiomycota</taxon>
        <taxon>Agaricomycotina</taxon>
        <taxon>Agaricomycetes</taxon>
        <taxon>Agaricomycetidae</taxon>
        <taxon>Agaricales</taxon>
        <taxon>Marasmiineae</taxon>
        <taxon>Mycenaceae</taxon>
        <taxon>Mycena</taxon>
    </lineage>
</organism>